<dbReference type="EMBL" id="CP056041">
    <property type="protein sequence ID" value="QKZ24100.1"/>
    <property type="molecule type" value="Genomic_DNA"/>
</dbReference>
<organism evidence="1 2">
    <name type="scientific">Streptomyces chartreusis</name>
    <dbReference type="NCBI Taxonomy" id="1969"/>
    <lineage>
        <taxon>Bacteria</taxon>
        <taxon>Bacillati</taxon>
        <taxon>Actinomycetota</taxon>
        <taxon>Actinomycetes</taxon>
        <taxon>Kitasatosporales</taxon>
        <taxon>Streptomycetaceae</taxon>
        <taxon>Streptomyces</taxon>
    </lineage>
</organism>
<sequence>MHGVPLTEQVIAAVRRDPAASALPYLLPYVNVPWVEGGVANPMAEDRLADATFPSGRPLSPSLRAWLAYDISLLERHKWFTPDGDFAPRPLDQLVGDEMGDFWGAEFAWLSGRLSECFLLPGGSDSRRILAVTDPDEEGEYPVFALDLDDLPYLGLMYPGFDVYLADTAGLLGLGERETYSDLIHHGTYGSRMRRHAAQCFAGESCVQYPFEFAPVYKQLGPEPGQDGTPNGTATGRS</sequence>
<evidence type="ECO:0000313" key="2">
    <source>
        <dbReference type="Proteomes" id="UP000509418"/>
    </source>
</evidence>
<dbReference type="Proteomes" id="UP000509418">
    <property type="component" value="Chromosome"/>
</dbReference>
<accession>A0A7H8TPP0</accession>
<dbReference type="AlphaFoldDB" id="A0A7H8TPP0"/>
<evidence type="ECO:0000313" key="1">
    <source>
        <dbReference type="EMBL" id="QKZ24100.1"/>
    </source>
</evidence>
<dbReference type="RefSeq" id="WP_176578679.1">
    <property type="nucleotide sequence ID" value="NZ_CBDRGH010000013.1"/>
</dbReference>
<gene>
    <name evidence="1" type="ORF">HUT05_46235</name>
</gene>
<reference evidence="1 2" key="1">
    <citation type="submission" date="2020-06" db="EMBL/GenBank/DDBJ databases">
        <title>Genome mining for natural products.</title>
        <authorList>
            <person name="Zhang B."/>
            <person name="Shi J."/>
            <person name="Ge H."/>
        </authorList>
    </citation>
    <scope>NUCLEOTIDE SEQUENCE [LARGE SCALE GENOMIC DNA]</scope>
    <source>
        <strain evidence="1 2">NA02069</strain>
    </source>
</reference>
<name>A0A7H8TPP0_STRCX</name>
<proteinExistence type="predicted"/>
<keyword evidence="2" id="KW-1185">Reference proteome</keyword>
<protein>
    <submittedName>
        <fullName evidence="1">Uncharacterized protein</fullName>
    </submittedName>
</protein>